<proteinExistence type="predicted"/>
<evidence type="ECO:0008006" key="3">
    <source>
        <dbReference type="Google" id="ProtNLM"/>
    </source>
</evidence>
<dbReference type="PANTHER" id="PTHR35046">
    <property type="entry name" value="ZINC KNUCKLE (CCHC-TYPE) FAMILY PROTEIN"/>
    <property type="match status" value="1"/>
</dbReference>
<dbReference type="EMBL" id="PGOL01002954">
    <property type="protein sequence ID" value="PKI44057.1"/>
    <property type="molecule type" value="Genomic_DNA"/>
</dbReference>
<comment type="caution">
    <text evidence="1">The sequence shown here is derived from an EMBL/GenBank/DDBJ whole genome shotgun (WGS) entry which is preliminary data.</text>
</comment>
<evidence type="ECO:0000313" key="1">
    <source>
        <dbReference type="EMBL" id="PKI44057.1"/>
    </source>
</evidence>
<dbReference type="STRING" id="22663.A0A2I0IJ89"/>
<dbReference type="InterPro" id="IPR021109">
    <property type="entry name" value="Peptidase_aspartic_dom_sf"/>
</dbReference>
<keyword evidence="2" id="KW-1185">Reference proteome</keyword>
<protein>
    <recommendedName>
        <fullName evidence="3">Asp_protease_2 domain-containing protein</fullName>
    </recommendedName>
</protein>
<evidence type="ECO:0000313" key="2">
    <source>
        <dbReference type="Proteomes" id="UP000233551"/>
    </source>
</evidence>
<dbReference type="Proteomes" id="UP000233551">
    <property type="component" value="Unassembled WGS sequence"/>
</dbReference>
<sequence length="219" mass="24954">MQLVLMLGVRLNPINKGHIASQCPNKRTMIMMESGDIETEEEEDSDSMHPLEDASDVEHAVEGQALVIMRALHVQVREDADEVQRENIFYTRCHVKDRACGLIIDGGSCVNVASKLMVDKLGLHTQKHHTPYKLQWLNECGEVKVNKQVLVSLCIGKYRDEVLCDVVPMSASHMLFGRPWQFDRRVIHDGYRNRYSFVKDGKKVTLAPLTPTQVFEDHI</sequence>
<dbReference type="CDD" id="cd00303">
    <property type="entry name" value="retropepsin_like"/>
    <property type="match status" value="1"/>
</dbReference>
<dbReference type="AlphaFoldDB" id="A0A2I0IJ89"/>
<gene>
    <name evidence="1" type="ORF">CRG98_035552</name>
</gene>
<dbReference type="PANTHER" id="PTHR35046:SF9">
    <property type="entry name" value="RNA-DIRECTED DNA POLYMERASE"/>
    <property type="match status" value="1"/>
</dbReference>
<accession>A0A2I0IJ89</accession>
<organism evidence="1 2">
    <name type="scientific">Punica granatum</name>
    <name type="common">Pomegranate</name>
    <dbReference type="NCBI Taxonomy" id="22663"/>
    <lineage>
        <taxon>Eukaryota</taxon>
        <taxon>Viridiplantae</taxon>
        <taxon>Streptophyta</taxon>
        <taxon>Embryophyta</taxon>
        <taxon>Tracheophyta</taxon>
        <taxon>Spermatophyta</taxon>
        <taxon>Magnoliopsida</taxon>
        <taxon>eudicotyledons</taxon>
        <taxon>Gunneridae</taxon>
        <taxon>Pentapetalae</taxon>
        <taxon>rosids</taxon>
        <taxon>malvids</taxon>
        <taxon>Myrtales</taxon>
        <taxon>Lythraceae</taxon>
        <taxon>Punica</taxon>
    </lineage>
</organism>
<name>A0A2I0IJ89_PUNGR</name>
<reference evidence="1 2" key="1">
    <citation type="submission" date="2017-11" db="EMBL/GenBank/DDBJ databases">
        <title>De-novo sequencing of pomegranate (Punica granatum L.) genome.</title>
        <authorList>
            <person name="Akparov Z."/>
            <person name="Amiraslanov A."/>
            <person name="Hajiyeva S."/>
            <person name="Abbasov M."/>
            <person name="Kaur K."/>
            <person name="Hamwieh A."/>
            <person name="Solovyev V."/>
            <person name="Salamov A."/>
            <person name="Braich B."/>
            <person name="Kosarev P."/>
            <person name="Mahmoud A."/>
            <person name="Hajiyev E."/>
            <person name="Babayeva S."/>
            <person name="Izzatullayeva V."/>
            <person name="Mammadov A."/>
            <person name="Mammadov A."/>
            <person name="Sharifova S."/>
            <person name="Ojaghi J."/>
            <person name="Eynullazada K."/>
            <person name="Bayramov B."/>
            <person name="Abdulazimova A."/>
            <person name="Shahmuradov I."/>
        </authorList>
    </citation>
    <scope>NUCLEOTIDE SEQUENCE [LARGE SCALE GENOMIC DNA]</scope>
    <source>
        <strain evidence="2">cv. AG2017</strain>
        <tissue evidence="1">Leaf</tissue>
    </source>
</reference>
<dbReference type="Gene3D" id="2.40.70.10">
    <property type="entry name" value="Acid Proteases"/>
    <property type="match status" value="1"/>
</dbReference>